<keyword evidence="8 9" id="KW-0067">ATP-binding</keyword>
<dbReference type="AlphaFoldDB" id="A0AAN8A6V5"/>
<evidence type="ECO:0000256" key="3">
    <source>
        <dbReference type="ARBA" id="ARBA00012023"/>
    </source>
</evidence>
<comment type="similarity">
    <text evidence="2">Belongs to the IPK1 type 1 family.</text>
</comment>
<keyword evidence="7 9" id="KW-0418">Kinase</keyword>
<organism evidence="10 11">
    <name type="scientific">Arxiozyma heterogenica</name>
    <dbReference type="NCBI Taxonomy" id="278026"/>
    <lineage>
        <taxon>Eukaryota</taxon>
        <taxon>Fungi</taxon>
        <taxon>Dikarya</taxon>
        <taxon>Ascomycota</taxon>
        <taxon>Saccharomycotina</taxon>
        <taxon>Saccharomycetes</taxon>
        <taxon>Saccharomycetales</taxon>
        <taxon>Saccharomycetaceae</taxon>
        <taxon>Arxiozyma</taxon>
    </lineage>
</organism>
<reference evidence="11" key="1">
    <citation type="submission" date="2023-07" db="EMBL/GenBank/DDBJ databases">
        <title>A draft genome of Kazachstania heterogenica Y-27499.</title>
        <authorList>
            <person name="Donic C."/>
            <person name="Kralova J.S."/>
            <person name="Fidel L."/>
            <person name="Ben-Dor S."/>
            <person name="Jung S."/>
        </authorList>
    </citation>
    <scope>NUCLEOTIDE SEQUENCE [LARGE SCALE GENOMIC DNA]</scope>
    <source>
        <strain evidence="11">Y27499</strain>
    </source>
</reference>
<dbReference type="Pfam" id="PF06090">
    <property type="entry name" value="Ins_P5_2-kin"/>
    <property type="match status" value="1"/>
</dbReference>
<keyword evidence="6 9" id="KW-0547">Nucleotide-binding</keyword>
<name>A0AAN8A6V5_9SACH</name>
<comment type="domain">
    <text evidence="9">The EXKPK motif is conserved in inositol-pentakisphosphate 2-kinases of both family 1 and 2.</text>
</comment>
<dbReference type="Proteomes" id="UP001306508">
    <property type="component" value="Unassembled WGS sequence"/>
</dbReference>
<keyword evidence="11" id="KW-1185">Reference proteome</keyword>
<dbReference type="GO" id="GO:0005634">
    <property type="term" value="C:nucleus"/>
    <property type="evidence" value="ECO:0007669"/>
    <property type="project" value="TreeGrafter"/>
</dbReference>
<dbReference type="GO" id="GO:0032958">
    <property type="term" value="P:inositol phosphate biosynthetic process"/>
    <property type="evidence" value="ECO:0007669"/>
    <property type="project" value="TreeGrafter"/>
</dbReference>
<dbReference type="EC" id="2.7.1.158" evidence="3 9"/>
<accession>A0AAN8A6V5</accession>
<dbReference type="PANTHER" id="PTHR14456:SF2">
    <property type="entry name" value="INOSITOL-PENTAKISPHOSPHATE 2-KINASE"/>
    <property type="match status" value="1"/>
</dbReference>
<evidence type="ECO:0000256" key="5">
    <source>
        <dbReference type="ARBA" id="ARBA00022679"/>
    </source>
</evidence>
<comment type="function">
    <text evidence="1">Has kinase activity and phosphorylates inositol-1,3,4,5,6-pentakisphosphate (Ins(1,3,4,5,6)P5) to produce 1,2,3,4,5,6-hexakisphosphate (InsP6), also known as phytate.</text>
</comment>
<evidence type="ECO:0000256" key="1">
    <source>
        <dbReference type="ARBA" id="ARBA00003979"/>
    </source>
</evidence>
<evidence type="ECO:0000256" key="2">
    <source>
        <dbReference type="ARBA" id="ARBA00008305"/>
    </source>
</evidence>
<gene>
    <name evidence="10" type="ORF">RI543_003383</name>
</gene>
<protein>
    <recommendedName>
        <fullName evidence="4 9">Inositol-pentakisphosphate 2-kinase</fullName>
        <ecNumber evidence="3 9">2.7.1.158</ecNumber>
    </recommendedName>
</protein>
<dbReference type="EMBL" id="JAWIZZ010000047">
    <property type="protein sequence ID" value="KAK5779492.1"/>
    <property type="molecule type" value="Genomic_DNA"/>
</dbReference>
<evidence type="ECO:0000313" key="11">
    <source>
        <dbReference type="Proteomes" id="UP001306508"/>
    </source>
</evidence>
<dbReference type="PANTHER" id="PTHR14456">
    <property type="entry name" value="INOSITOL POLYPHOSPHATE KINASE 1"/>
    <property type="match status" value="1"/>
</dbReference>
<sequence>MNKIHLVSKGNANIVISIENDDILYRLGIKFKSLETNNEYTLKNWSFIQKEIIPIFGSYLCPMELCDLNLSLNLTKLYSQYVLLDSIKSNSIFCFKLPNLNPHLSTAKCLHNDHQTRLFYNNIQNTLIMEIKPKWLHNPLEYCRNCTHNKYKGRNINYCYRKLLFQRGEYIKEIFKNINILEEQLGIMNDYFSTEDNILQIIYNEQSKIHHLIIESGNEEKLPLLMTLRDVTCFIKWQFFRKNFNNNRTTKSTLNANVEALIVDVDLKTPEKKIYWGNMEKQLNSYTNKVYHQ</sequence>
<evidence type="ECO:0000256" key="4">
    <source>
        <dbReference type="ARBA" id="ARBA00014846"/>
    </source>
</evidence>
<dbReference type="GO" id="GO:0005524">
    <property type="term" value="F:ATP binding"/>
    <property type="evidence" value="ECO:0007669"/>
    <property type="project" value="UniProtKB-KW"/>
</dbReference>
<evidence type="ECO:0000256" key="8">
    <source>
        <dbReference type="ARBA" id="ARBA00022840"/>
    </source>
</evidence>
<evidence type="ECO:0000256" key="6">
    <source>
        <dbReference type="ARBA" id="ARBA00022741"/>
    </source>
</evidence>
<comment type="caution">
    <text evidence="10">The sequence shown here is derived from an EMBL/GenBank/DDBJ whole genome shotgun (WGS) entry which is preliminary data.</text>
</comment>
<evidence type="ECO:0000256" key="7">
    <source>
        <dbReference type="ARBA" id="ARBA00022777"/>
    </source>
</evidence>
<evidence type="ECO:0000313" key="10">
    <source>
        <dbReference type="EMBL" id="KAK5779492.1"/>
    </source>
</evidence>
<keyword evidence="5 9" id="KW-0808">Transferase</keyword>
<dbReference type="InterPro" id="IPR009286">
    <property type="entry name" value="Ins_P5_2-kin"/>
</dbReference>
<evidence type="ECO:0000256" key="9">
    <source>
        <dbReference type="RuleBase" id="RU364126"/>
    </source>
</evidence>
<comment type="function">
    <text evidence="9">Phosphorylates Ins(1,3,4,5,6)P5 at position 2 to form Ins(1,2,3,4,5,6)P6 (InsP6 or phytate).</text>
</comment>
<proteinExistence type="inferred from homology"/>
<comment type="catalytic activity">
    <reaction evidence="9">
        <text>1D-myo-inositol 1,3,4,5,6-pentakisphosphate + ATP = 1D-myo-inositol hexakisphosphate + ADP + H(+)</text>
        <dbReference type="Rhea" id="RHEA:20313"/>
        <dbReference type="ChEBI" id="CHEBI:15378"/>
        <dbReference type="ChEBI" id="CHEBI:30616"/>
        <dbReference type="ChEBI" id="CHEBI:57733"/>
        <dbReference type="ChEBI" id="CHEBI:58130"/>
        <dbReference type="ChEBI" id="CHEBI:456216"/>
        <dbReference type="EC" id="2.7.1.158"/>
    </reaction>
</comment>
<dbReference type="GO" id="GO:0035299">
    <property type="term" value="F:inositol-1,3,4,5,6-pentakisphosphate 2-kinase activity"/>
    <property type="evidence" value="ECO:0007669"/>
    <property type="project" value="UniProtKB-EC"/>
</dbReference>